<accession>A0A7W7KEW8</accession>
<dbReference type="RefSeq" id="WP_184585824.1">
    <property type="nucleotide sequence ID" value="NZ_JACHLI010000001.1"/>
</dbReference>
<protein>
    <submittedName>
        <fullName evidence="2">Uncharacterized protein</fullName>
    </submittedName>
</protein>
<organism evidence="2 3">
    <name type="scientific">Pseudomonas nitroreducens</name>
    <dbReference type="NCBI Taxonomy" id="46680"/>
    <lineage>
        <taxon>Bacteria</taxon>
        <taxon>Pseudomonadati</taxon>
        <taxon>Pseudomonadota</taxon>
        <taxon>Gammaproteobacteria</taxon>
        <taxon>Pseudomonadales</taxon>
        <taxon>Pseudomonadaceae</taxon>
        <taxon>Pseudomonas</taxon>
    </lineage>
</organism>
<feature type="region of interest" description="Disordered" evidence="1">
    <location>
        <begin position="1"/>
        <end position="22"/>
    </location>
</feature>
<dbReference type="AlphaFoldDB" id="A0A7W7KEW8"/>
<dbReference type="EMBL" id="JACHLI010000001">
    <property type="protein sequence ID" value="MBB4861567.1"/>
    <property type="molecule type" value="Genomic_DNA"/>
</dbReference>
<evidence type="ECO:0000313" key="2">
    <source>
        <dbReference type="EMBL" id="MBB4861567.1"/>
    </source>
</evidence>
<dbReference type="Proteomes" id="UP000566995">
    <property type="component" value="Unassembled WGS sequence"/>
</dbReference>
<name>A0A7W7KEW8_PSENT</name>
<gene>
    <name evidence="2" type="ORF">HNP46_000378</name>
</gene>
<sequence length="105" mass="11983">MTDVLPFPDKPRLHNNQVQKNQAERKKLADWLRSLAQHIEGNETEHEPLAILLALSSHQGDEVLHVGYAGNDKVSLMEAGAAIHRHTNFSSFKRRGGNFYDRRKK</sequence>
<proteinExistence type="predicted"/>
<evidence type="ECO:0000313" key="3">
    <source>
        <dbReference type="Proteomes" id="UP000566995"/>
    </source>
</evidence>
<evidence type="ECO:0000256" key="1">
    <source>
        <dbReference type="SAM" id="MobiDB-lite"/>
    </source>
</evidence>
<reference evidence="2 3" key="1">
    <citation type="submission" date="2020-08" db="EMBL/GenBank/DDBJ databases">
        <title>Functional genomics of gut bacteria from endangered species of beetles.</title>
        <authorList>
            <person name="Carlos-Shanley C."/>
        </authorList>
    </citation>
    <scope>NUCLEOTIDE SEQUENCE [LARGE SCALE GENOMIC DNA]</scope>
    <source>
        <strain evidence="2 3">S00179</strain>
    </source>
</reference>
<comment type="caution">
    <text evidence="2">The sequence shown here is derived from an EMBL/GenBank/DDBJ whole genome shotgun (WGS) entry which is preliminary data.</text>
</comment>